<organism evidence="3 4">
    <name type="scientific">Fragilariopsis cylindrus CCMP1102</name>
    <dbReference type="NCBI Taxonomy" id="635003"/>
    <lineage>
        <taxon>Eukaryota</taxon>
        <taxon>Sar</taxon>
        <taxon>Stramenopiles</taxon>
        <taxon>Ochrophyta</taxon>
        <taxon>Bacillariophyta</taxon>
        <taxon>Bacillariophyceae</taxon>
        <taxon>Bacillariophycidae</taxon>
        <taxon>Bacillariales</taxon>
        <taxon>Bacillariaceae</taxon>
        <taxon>Fragilariopsis</taxon>
    </lineage>
</organism>
<evidence type="ECO:0000313" key="3">
    <source>
        <dbReference type="EMBL" id="OEU06502.1"/>
    </source>
</evidence>
<feature type="signal peptide" evidence="1">
    <location>
        <begin position="1"/>
        <end position="18"/>
    </location>
</feature>
<dbReference type="PANTHER" id="PTHR37391:SF2">
    <property type="entry name" value="E3 UBIQUITIN-PROTEIN LIGASE"/>
    <property type="match status" value="1"/>
</dbReference>
<accession>A0A1E7EKR4</accession>
<dbReference type="PANTHER" id="PTHR37391">
    <property type="entry name" value="E3 UBIQUITIN-PROTEIN LIGASE"/>
    <property type="match status" value="1"/>
</dbReference>
<evidence type="ECO:0000259" key="2">
    <source>
        <dbReference type="Pfam" id="PF20680"/>
    </source>
</evidence>
<dbReference type="OrthoDB" id="2306007at2759"/>
<evidence type="ECO:0000256" key="1">
    <source>
        <dbReference type="SAM" id="SignalP"/>
    </source>
</evidence>
<keyword evidence="1" id="KW-0732">Signal</keyword>
<feature type="chain" id="PRO_5009191953" description="DUF6817 domain-containing protein" evidence="1">
    <location>
        <begin position="19"/>
        <end position="455"/>
    </location>
</feature>
<name>A0A1E7EKR4_9STRA</name>
<protein>
    <recommendedName>
        <fullName evidence="2">DUF6817 domain-containing protein</fullName>
    </recommendedName>
</protein>
<dbReference type="KEGG" id="fcy:FRACYDRAFT_254522"/>
<feature type="domain" description="DUF6817" evidence="2">
    <location>
        <begin position="112"/>
        <end position="194"/>
    </location>
</feature>
<dbReference type="Proteomes" id="UP000095751">
    <property type="component" value="Unassembled WGS sequence"/>
</dbReference>
<dbReference type="InterPro" id="IPR049202">
    <property type="entry name" value="DUF6817"/>
</dbReference>
<reference evidence="3 4" key="1">
    <citation type="submission" date="2016-09" db="EMBL/GenBank/DDBJ databases">
        <title>Extensive genetic diversity and differential bi-allelic expression allows diatom success in the polar Southern Ocean.</title>
        <authorList>
            <consortium name="DOE Joint Genome Institute"/>
            <person name="Mock T."/>
            <person name="Otillar R.P."/>
            <person name="Strauss J."/>
            <person name="Dupont C."/>
            <person name="Frickenhaus S."/>
            <person name="Maumus F."/>
            <person name="Mcmullan M."/>
            <person name="Sanges R."/>
            <person name="Schmutz J."/>
            <person name="Toseland A."/>
            <person name="Valas R."/>
            <person name="Veluchamy A."/>
            <person name="Ward B.J."/>
            <person name="Allen A."/>
            <person name="Barry K."/>
            <person name="Falciatore A."/>
            <person name="Ferrante M."/>
            <person name="Fortunato A.E."/>
            <person name="Gloeckner G."/>
            <person name="Gruber A."/>
            <person name="Hipkin R."/>
            <person name="Janech M."/>
            <person name="Kroth P."/>
            <person name="Leese F."/>
            <person name="Lindquist E."/>
            <person name="Lyon B.R."/>
            <person name="Martin J."/>
            <person name="Mayer C."/>
            <person name="Parker M."/>
            <person name="Quesneville H."/>
            <person name="Raymond J."/>
            <person name="Uhlig C."/>
            <person name="Valentin K.U."/>
            <person name="Worden A.Z."/>
            <person name="Armbrust E.V."/>
            <person name="Bowler C."/>
            <person name="Green B."/>
            <person name="Moulton V."/>
            <person name="Van Oosterhout C."/>
            <person name="Grigoriev I."/>
        </authorList>
    </citation>
    <scope>NUCLEOTIDE SEQUENCE [LARGE SCALE GENOMIC DNA]</scope>
    <source>
        <strain evidence="3 4">CCMP1102</strain>
    </source>
</reference>
<gene>
    <name evidence="3" type="ORF">FRACYDRAFT_254522</name>
</gene>
<evidence type="ECO:0000313" key="4">
    <source>
        <dbReference type="Proteomes" id="UP000095751"/>
    </source>
</evidence>
<keyword evidence="4" id="KW-1185">Reference proteome</keyword>
<dbReference type="EMBL" id="KV784408">
    <property type="protein sequence ID" value="OEU06502.1"/>
    <property type="molecule type" value="Genomic_DNA"/>
</dbReference>
<dbReference type="InParanoid" id="A0A1E7EKR4"/>
<dbReference type="AlphaFoldDB" id="A0A1E7EKR4"/>
<sequence>MKILLPLLSIIHIGFAIASINTEPDEAINTHGDQQQECSLDEACENGSFEVNITTLTSTISNKATTTAHRHIKSEVPFPVIPPKIIAVLHEDWDVIDPKGKEMIEKISRIDGAVEFAHARTPFFTHLTGTFGTLSAWDQPEEVRRAGLLHTAYSGDLFQFYLFDSNNEEDRDEVKDLLGEQAEALAYLFGTTHRGPLCHFKDVVNNIRPDSVCSTNETHTIEHRGSESGTWDVDRKTAANILIVTIADYLDQMVESNGWKHHQSENGGDSLYPGNGIPEVGFYWLSAVCYGIRDHLDVIPSIFNHCQTVISYDDDKQSRDSYWKVVTEERSLTEKEQITLLNTSAILNPFIGEPNMLLSQIYYRQKNYLHAAKEARAALEKFYTLASCWDKRRSFGQWVAFSRMMLLRSNRMLEGQERSIPVKDPNDLNYVNYNKLVLSDLRDVIQEMKAREAVQ</sequence>
<proteinExistence type="predicted"/>
<dbReference type="Pfam" id="PF20680">
    <property type="entry name" value="DUF6817"/>
    <property type="match status" value="1"/>
</dbReference>